<evidence type="ECO:0000313" key="3">
    <source>
        <dbReference type="Proteomes" id="UP001057580"/>
    </source>
</evidence>
<dbReference type="RefSeq" id="WP_260593651.1">
    <property type="nucleotide sequence ID" value="NZ_CP104003.1"/>
</dbReference>
<feature type="region of interest" description="Disordered" evidence="1">
    <location>
        <begin position="53"/>
        <end position="97"/>
    </location>
</feature>
<sequence length="97" mass="10568">MTQQTLTGSALTGRTLLAFDLETVSPDVPADEYPDFDDPGDFELLAAAVAVQRPGTRPSETPDEATVLFREGRHARPKRRSAPASSTLSPTPTRTRW</sequence>
<protein>
    <submittedName>
        <fullName evidence="2">Uncharacterized protein</fullName>
    </submittedName>
</protein>
<dbReference type="EMBL" id="CP104003">
    <property type="protein sequence ID" value="UWM54631.1"/>
    <property type="molecule type" value="Genomic_DNA"/>
</dbReference>
<evidence type="ECO:0000313" key="2">
    <source>
        <dbReference type="EMBL" id="UWM54631.1"/>
    </source>
</evidence>
<name>A0A9E7U8C7_9EURY</name>
<reference evidence="2" key="1">
    <citation type="submission" date="2022-09" db="EMBL/GenBank/DDBJ databases">
        <title>Diverse halophilic archaea isolated from saline environments.</title>
        <authorList>
            <person name="Cui H.-L."/>
        </authorList>
    </citation>
    <scope>NUCLEOTIDE SEQUENCE</scope>
    <source>
        <strain evidence="2">ZS-35-S2</strain>
    </source>
</reference>
<evidence type="ECO:0000256" key="1">
    <source>
        <dbReference type="SAM" id="MobiDB-lite"/>
    </source>
</evidence>
<proteinExistence type="predicted"/>
<dbReference type="AlphaFoldDB" id="A0A9E7U8C7"/>
<accession>A0A9E7U8C7</accession>
<dbReference type="Proteomes" id="UP001057580">
    <property type="component" value="Chromosome"/>
</dbReference>
<dbReference type="KEGG" id="ssai:N0B31_21235"/>
<organism evidence="2 3">
    <name type="scientific">Salinirubellus salinus</name>
    <dbReference type="NCBI Taxonomy" id="1364945"/>
    <lineage>
        <taxon>Archaea</taxon>
        <taxon>Methanobacteriati</taxon>
        <taxon>Methanobacteriota</taxon>
        <taxon>Stenosarchaea group</taxon>
        <taxon>Halobacteria</taxon>
        <taxon>Halobacteriales</taxon>
        <taxon>Natronomonadaceae</taxon>
        <taxon>Salinirubellus</taxon>
    </lineage>
</organism>
<gene>
    <name evidence="2" type="ORF">N0B31_21235</name>
</gene>
<keyword evidence="3" id="KW-1185">Reference proteome</keyword>
<feature type="compositionally biased region" description="Low complexity" evidence="1">
    <location>
        <begin position="82"/>
        <end position="97"/>
    </location>
</feature>
<dbReference type="GeneID" id="74945003"/>